<protein>
    <recommendedName>
        <fullName evidence="2">Rhodanese domain-containing protein</fullName>
    </recommendedName>
</protein>
<evidence type="ECO:0000313" key="3">
    <source>
        <dbReference type="EMBL" id="AZZ65241.1"/>
    </source>
</evidence>
<dbReference type="RefSeq" id="WP_116171940.1">
    <property type="nucleotide sequence ID" value="NZ_CP033058.2"/>
</dbReference>
<accession>A0A3Q9V8Z3</accession>
<dbReference type="PANTHER" id="PTHR43031:SF16">
    <property type="entry name" value="OXIDOREDUCTASE"/>
    <property type="match status" value="1"/>
</dbReference>
<name>A0A3Q9V8Z3_9BACT</name>
<dbReference type="InterPro" id="IPR036873">
    <property type="entry name" value="Rhodanese-like_dom_sf"/>
</dbReference>
<sequence length="1257" mass="147938">MNKKTKIIFGISSITSIPVIALSLSSKCTTDFVKKLSTDQALEMINKNKTNKDFVLLDVRTEGEINEQYIEGMSNVNFKDPNFKNEINKFDKNKTYLVYCRTQNRSQAAAKIMKELGFKYIYWMNGGITQWLRENKPVINVNSHKKNLLINSEKNIFKESEDITFSVKLENFNQEHTVFSFELKNEDNILIKKEKITKKINFVSSIKSIFGNDLVLEKEKQYSLWIKCENVSNVNEASFNFKISKNNINLKDLNYYKFKGAYSHIAKYPSNEINENFINKNFGHNMYQYKASNMEKITKTIDDLVDHTKKSIILFASPTCLSCMEYLVWLDKLNLDKFNFVKILTSVNDNVDQYIDSAKETFKEKNIESQLPDSLLDNKDLIWKTKLSFNTTPKILLVDEFGKIVNAIDGLDKNNFNNEFIDVVDKTFDEKIVEKTNDNTNPNPKPENPIPDNPKDDKGKFENEYRTFEQRKRTEKNEIKYLKEKDWEITSKIYGLNVSEFRVWKNDNTDIKLKDVLKKNGKPTIVFYGATYCGECANALKYLTKNKLENANFIELLRGSNDWENFIEQNSSKSKIDKEIFRPSTDWKKITENYGFIPQGFVLDKEQNVTYFFGSNYFLAQTLVNVVNNTISTNDESKTKKQESQSSKDFYNGEYEKIKQFYPNDENNINETQHKNWSTIENNSYVRKSQIGDKEAEINELKDIYNDYVNSLNKNILNLYKYNFNARYLSEAIFKWAQEDWIDHAYIHFGGFPIVPFTETYHFDDSTKKINDQFIKLAYLSKNWRQGIYSVDKEIITNNEIKTKFINFVKDALDLINDNMDEQEKIYVIMQYVADRYTYYDDAWKVNLSETIRRDFYGVCQQYSWMTALLLNIIGIPAFPKLSDNYSHQFVWVKTKTKNDEEPKWYYVDSLHFDTENDNTHRYPSGILKNVNFKNGYLLKINTDILSIPNKNIDAMHYPGYQIFKNKLPIDYLFTEKQMAKNSYLEYTILNDSKKSKNGLILGKQSRFFKYKSNWYTFAAYIENNSDDSKKLGLFKSNFHAGSKEFVLVADKNKIENDEIGKLFNTSFFNINGYESVPKVFMVGNVAFVYKYIKNTKNHELFALNLKTGQKIDLQNYFNNTISDKNEEYDIFSYDHSLYIKKMFVKKNEAILNNNIFKIDLNQFTELKELIKNKNTKFGIYKKILAYRFEAGTYMYKDLNIIQEENGIVFKSLILRKQFNEKIKEFMDLYNDNNSTLNQLISKEKEIKQSLKEITKK</sequence>
<dbReference type="EMBL" id="CP033058">
    <property type="protein sequence ID" value="AZZ65241.1"/>
    <property type="molecule type" value="Genomic_DNA"/>
</dbReference>
<dbReference type="InterPro" id="IPR036249">
    <property type="entry name" value="Thioredoxin-like_sf"/>
</dbReference>
<keyword evidence="4" id="KW-1185">Reference proteome</keyword>
<evidence type="ECO:0000259" key="2">
    <source>
        <dbReference type="PROSITE" id="PS50206"/>
    </source>
</evidence>
<evidence type="ECO:0000256" key="1">
    <source>
        <dbReference type="SAM" id="MobiDB-lite"/>
    </source>
</evidence>
<dbReference type="SUPFAM" id="SSF52821">
    <property type="entry name" value="Rhodanese/Cell cycle control phosphatase"/>
    <property type="match status" value="1"/>
</dbReference>
<dbReference type="InterPro" id="IPR038765">
    <property type="entry name" value="Papain-like_cys_pep_sf"/>
</dbReference>
<dbReference type="SUPFAM" id="SSF54001">
    <property type="entry name" value="Cysteine proteinases"/>
    <property type="match status" value="1"/>
</dbReference>
<dbReference type="OrthoDB" id="9800872at2"/>
<dbReference type="SUPFAM" id="SSF52833">
    <property type="entry name" value="Thioredoxin-like"/>
    <property type="match status" value="1"/>
</dbReference>
<dbReference type="Gene3D" id="3.40.250.10">
    <property type="entry name" value="Rhodanese-like domain"/>
    <property type="match status" value="1"/>
</dbReference>
<feature type="compositionally biased region" description="Pro residues" evidence="1">
    <location>
        <begin position="443"/>
        <end position="452"/>
    </location>
</feature>
<dbReference type="Pfam" id="PF00581">
    <property type="entry name" value="Rhodanese"/>
    <property type="match status" value="1"/>
</dbReference>
<dbReference type="SMART" id="SM00450">
    <property type="entry name" value="RHOD"/>
    <property type="match status" value="1"/>
</dbReference>
<dbReference type="AlphaFoldDB" id="A0A3Q9V8Z3"/>
<dbReference type="InterPro" id="IPR050229">
    <property type="entry name" value="GlpE_sulfurtransferase"/>
</dbReference>
<gene>
    <name evidence="3" type="ORF">DMC14_000235</name>
</gene>
<dbReference type="InterPro" id="IPR001763">
    <property type="entry name" value="Rhodanese-like_dom"/>
</dbReference>
<dbReference type="Proteomes" id="UP000256585">
    <property type="component" value="Chromosome"/>
</dbReference>
<feature type="region of interest" description="Disordered" evidence="1">
    <location>
        <begin position="435"/>
        <end position="460"/>
    </location>
</feature>
<dbReference type="KEGG" id="mphc:DMC14_000235"/>
<dbReference type="CDD" id="cd00158">
    <property type="entry name" value="RHOD"/>
    <property type="match status" value="1"/>
</dbReference>
<dbReference type="PROSITE" id="PS50206">
    <property type="entry name" value="RHODANESE_3"/>
    <property type="match status" value="1"/>
</dbReference>
<evidence type="ECO:0000313" key="4">
    <source>
        <dbReference type="Proteomes" id="UP000256585"/>
    </source>
</evidence>
<organism evidence="3 4">
    <name type="scientific">Metamycoplasma phocicerebrale</name>
    <dbReference type="NCBI Taxonomy" id="142649"/>
    <lineage>
        <taxon>Bacteria</taxon>
        <taxon>Bacillati</taxon>
        <taxon>Mycoplasmatota</taxon>
        <taxon>Mycoplasmoidales</taxon>
        <taxon>Metamycoplasmataceae</taxon>
        <taxon>Metamycoplasma</taxon>
    </lineage>
</organism>
<proteinExistence type="predicted"/>
<reference evidence="3" key="1">
    <citation type="submission" date="2019-03" db="EMBL/GenBank/DDBJ databases">
        <title>Draft Sequence and Annotation of the Mycoplasma phocicerebrale Strain 1049T Genome.</title>
        <authorList>
            <person name="Frasca S.Jr."/>
            <person name="Kutish G.F."/>
            <person name="Castellanos Gell J."/>
            <person name="Michaels D.L."/>
            <person name="Brown D.R."/>
        </authorList>
    </citation>
    <scope>NUCLEOTIDE SEQUENCE</scope>
    <source>
        <strain evidence="3">1049</strain>
    </source>
</reference>
<dbReference type="PANTHER" id="PTHR43031">
    <property type="entry name" value="FAD-DEPENDENT OXIDOREDUCTASE"/>
    <property type="match status" value="1"/>
</dbReference>
<feature type="domain" description="Rhodanese" evidence="2">
    <location>
        <begin position="50"/>
        <end position="140"/>
    </location>
</feature>
<dbReference type="Gene3D" id="3.40.30.10">
    <property type="entry name" value="Glutaredoxin"/>
    <property type="match status" value="2"/>
</dbReference>